<feature type="compositionally biased region" description="Gly residues" evidence="1">
    <location>
        <begin position="258"/>
        <end position="309"/>
    </location>
</feature>
<gene>
    <name evidence="2" type="ORF">ACFQQG_06490</name>
</gene>
<organism evidence="2 3">
    <name type="scientific">Halovenus salina</name>
    <dbReference type="NCBI Taxonomy" id="1510225"/>
    <lineage>
        <taxon>Archaea</taxon>
        <taxon>Methanobacteriati</taxon>
        <taxon>Methanobacteriota</taxon>
        <taxon>Stenosarchaea group</taxon>
        <taxon>Halobacteria</taxon>
        <taxon>Halobacteriales</taxon>
        <taxon>Haloarculaceae</taxon>
        <taxon>Halovenus</taxon>
    </lineage>
</organism>
<evidence type="ECO:0008006" key="4">
    <source>
        <dbReference type="Google" id="ProtNLM"/>
    </source>
</evidence>
<dbReference type="InterPro" id="IPR035986">
    <property type="entry name" value="PKD_dom_sf"/>
</dbReference>
<keyword evidence="3" id="KW-1185">Reference proteome</keyword>
<reference evidence="2 3" key="1">
    <citation type="journal article" date="2019" name="Int. J. Syst. Evol. Microbiol.">
        <title>The Global Catalogue of Microorganisms (GCM) 10K type strain sequencing project: providing services to taxonomists for standard genome sequencing and annotation.</title>
        <authorList>
            <consortium name="The Broad Institute Genomics Platform"/>
            <consortium name="The Broad Institute Genome Sequencing Center for Infectious Disease"/>
            <person name="Wu L."/>
            <person name="Ma J."/>
        </authorList>
    </citation>
    <scope>NUCLEOTIDE SEQUENCE [LARGE SCALE GENOMIC DNA]</scope>
    <source>
        <strain evidence="2 3">JCM 30072</strain>
    </source>
</reference>
<proteinExistence type="predicted"/>
<feature type="region of interest" description="Disordered" evidence="1">
    <location>
        <begin position="364"/>
        <end position="392"/>
    </location>
</feature>
<dbReference type="Proteomes" id="UP001596445">
    <property type="component" value="Unassembled WGS sequence"/>
</dbReference>
<accession>A0ABD5W2P8</accession>
<feature type="region of interest" description="Disordered" evidence="1">
    <location>
        <begin position="245"/>
        <end position="330"/>
    </location>
</feature>
<comment type="caution">
    <text evidence="2">The sequence shown here is derived from an EMBL/GenBank/DDBJ whole genome shotgun (WGS) entry which is preliminary data.</text>
</comment>
<dbReference type="InterPro" id="IPR013783">
    <property type="entry name" value="Ig-like_fold"/>
</dbReference>
<feature type="compositionally biased region" description="Acidic residues" evidence="1">
    <location>
        <begin position="313"/>
        <end position="325"/>
    </location>
</feature>
<dbReference type="EMBL" id="JBHSZI010000001">
    <property type="protein sequence ID" value="MFC7057879.1"/>
    <property type="molecule type" value="Genomic_DNA"/>
</dbReference>
<dbReference type="Pfam" id="PF22352">
    <property type="entry name" value="K319L-like_PKD"/>
    <property type="match status" value="1"/>
</dbReference>
<name>A0ABD5W2P8_9EURY</name>
<dbReference type="AlphaFoldDB" id="A0ABD5W2P8"/>
<sequence>MDSYEWQIETPGGSTVEPACSTCMQTSFDANEVGEYAVSVTVTDDQGRTDTDTLYVTVEPYDPPEVTVDGPSTVTAGTQRTVSVSANATEEPLASVLWHHEGSPHTSERLSADWSATNQTTVTFAEPGVHEINATVVDEKGYQSSDGITVRVVPPEPYLAVSITDINTSVEAGETVVATTRVENVGEATATQLVSLTRNGTTVDSGRVSAPPGSKQTLRLAWNTAGDDDGTYSFVAHTANETDTRYVTVKDSENDGGASSGGGSSDGGSDGGSSNGGSGSNGDNGAPGNGGGGGSIGDGGIGGSGGDGGADAMEGDLDAEIVETEGGDREAVLKVVPPEDVDHDPVEIEPANHDVTFVAEDGTEYNIDGSDDIPDAVLGAEGAQSRQTSTRT</sequence>
<protein>
    <recommendedName>
        <fullName evidence="4">CARDB protein</fullName>
    </recommendedName>
</protein>
<evidence type="ECO:0000256" key="1">
    <source>
        <dbReference type="SAM" id="MobiDB-lite"/>
    </source>
</evidence>
<evidence type="ECO:0000313" key="2">
    <source>
        <dbReference type="EMBL" id="MFC7057879.1"/>
    </source>
</evidence>
<dbReference type="RefSeq" id="WP_382186817.1">
    <property type="nucleotide sequence ID" value="NZ_JBHSZI010000001.1"/>
</dbReference>
<evidence type="ECO:0000313" key="3">
    <source>
        <dbReference type="Proteomes" id="UP001596445"/>
    </source>
</evidence>
<dbReference type="Gene3D" id="2.60.40.10">
    <property type="entry name" value="Immunoglobulins"/>
    <property type="match status" value="3"/>
</dbReference>
<dbReference type="SUPFAM" id="SSF49299">
    <property type="entry name" value="PKD domain"/>
    <property type="match status" value="2"/>
</dbReference>